<evidence type="ECO:0000313" key="7">
    <source>
        <dbReference type="Proteomes" id="UP001527882"/>
    </source>
</evidence>
<proteinExistence type="predicted"/>
<dbReference type="CDD" id="cd16914">
    <property type="entry name" value="EcfT"/>
    <property type="match status" value="1"/>
</dbReference>
<evidence type="ECO:0000313" key="6">
    <source>
        <dbReference type="EMBL" id="MCZ8513630.1"/>
    </source>
</evidence>
<dbReference type="InterPro" id="IPR003339">
    <property type="entry name" value="ABC/ECF_trnsptr_transmembrane"/>
</dbReference>
<organism evidence="6 7">
    <name type="scientific">Paenibacillus gyeongsangnamensis</name>
    <dbReference type="NCBI Taxonomy" id="3388067"/>
    <lineage>
        <taxon>Bacteria</taxon>
        <taxon>Bacillati</taxon>
        <taxon>Bacillota</taxon>
        <taxon>Bacilli</taxon>
        <taxon>Bacillales</taxon>
        <taxon>Paenibacillaceae</taxon>
        <taxon>Paenibacillus</taxon>
    </lineage>
</organism>
<name>A0ABT4Q9S3_9BACL</name>
<dbReference type="EMBL" id="JAQAGZ010000008">
    <property type="protein sequence ID" value="MCZ8513630.1"/>
    <property type="molecule type" value="Genomic_DNA"/>
</dbReference>
<evidence type="ECO:0000256" key="1">
    <source>
        <dbReference type="ARBA" id="ARBA00004141"/>
    </source>
</evidence>
<evidence type="ECO:0000256" key="4">
    <source>
        <dbReference type="ARBA" id="ARBA00023136"/>
    </source>
</evidence>
<dbReference type="PANTHER" id="PTHR33514">
    <property type="entry name" value="PROTEIN ABCI12, CHLOROPLASTIC"/>
    <property type="match status" value="1"/>
</dbReference>
<gene>
    <name evidence="6" type="ORF">O9H85_14530</name>
</gene>
<keyword evidence="4 5" id="KW-0472">Membrane</keyword>
<comment type="caution">
    <text evidence="6">The sequence shown here is derived from an EMBL/GenBank/DDBJ whole genome shotgun (WGS) entry which is preliminary data.</text>
</comment>
<feature type="transmembrane region" description="Helical" evidence="5">
    <location>
        <begin position="236"/>
        <end position="256"/>
    </location>
</feature>
<comment type="subcellular location">
    <subcellularLocation>
        <location evidence="1">Membrane</location>
        <topology evidence="1">Multi-pass membrane protein</topology>
    </subcellularLocation>
</comment>
<feature type="transmembrane region" description="Helical" evidence="5">
    <location>
        <begin position="103"/>
        <end position="125"/>
    </location>
</feature>
<keyword evidence="7" id="KW-1185">Reference proteome</keyword>
<accession>A0ABT4Q9S3</accession>
<dbReference type="RefSeq" id="WP_269882144.1">
    <property type="nucleotide sequence ID" value="NZ_JAQAGZ010000008.1"/>
</dbReference>
<evidence type="ECO:0000256" key="5">
    <source>
        <dbReference type="SAM" id="Phobius"/>
    </source>
</evidence>
<protein>
    <submittedName>
        <fullName evidence="6">Energy-coupling factor transporter transmembrane component T</fullName>
    </submittedName>
</protein>
<feature type="transmembrane region" description="Helical" evidence="5">
    <location>
        <begin position="25"/>
        <end position="50"/>
    </location>
</feature>
<keyword evidence="3 5" id="KW-1133">Transmembrane helix</keyword>
<reference evidence="6 7" key="1">
    <citation type="submission" date="2022-12" db="EMBL/GenBank/DDBJ databases">
        <title>Draft genome sequence of Paenibacillus sp. dW9.</title>
        <authorList>
            <person name="Choi E.-W."/>
            <person name="Kim D.-U."/>
        </authorList>
    </citation>
    <scope>NUCLEOTIDE SEQUENCE [LARGE SCALE GENOMIC DNA]</scope>
    <source>
        <strain evidence="7">dW9</strain>
    </source>
</reference>
<dbReference type="Pfam" id="PF02361">
    <property type="entry name" value="CbiQ"/>
    <property type="match status" value="1"/>
</dbReference>
<dbReference type="Proteomes" id="UP001527882">
    <property type="component" value="Unassembled WGS sequence"/>
</dbReference>
<evidence type="ECO:0000256" key="2">
    <source>
        <dbReference type="ARBA" id="ARBA00022692"/>
    </source>
</evidence>
<sequence>MQLSWNVRETWLHGVNPSLKLLGSVMVFFLLMFTDNINILANATWMLLFLLFAGTGHPVRRLLLLLLPFALLFVSSSTSMIFFGKGETTWFRYGLVHVTEESFYRGLHIGLKTVDMALAGMIFALTTRPVRLFYSLMQQLRMPAKYAYSFMAALRLMPMAAEEYRTLQMALKVRGVRYSPGPGGWISRLRHAVIPLLAQSIRRAQRIAVAMEAKRFSVAGGERTFYYTIGWSVRDAGFVALLAGCAAAAFYLGHYAPFFHVGDVRYHVI</sequence>
<feature type="transmembrane region" description="Helical" evidence="5">
    <location>
        <begin position="62"/>
        <end position="83"/>
    </location>
</feature>
<dbReference type="PANTHER" id="PTHR33514:SF1">
    <property type="entry name" value="ABC TRANSPORTER PERMEASE"/>
    <property type="match status" value="1"/>
</dbReference>
<keyword evidence="2 5" id="KW-0812">Transmembrane</keyword>
<evidence type="ECO:0000256" key="3">
    <source>
        <dbReference type="ARBA" id="ARBA00022989"/>
    </source>
</evidence>